<dbReference type="eggNOG" id="COG2931">
    <property type="taxonomic scope" value="Bacteria"/>
</dbReference>
<feature type="signal peptide" evidence="1">
    <location>
        <begin position="1"/>
        <end position="26"/>
    </location>
</feature>
<evidence type="ECO:0000313" key="3">
    <source>
        <dbReference type="Proteomes" id="UP000008795"/>
    </source>
</evidence>
<gene>
    <name evidence="2" type="ORF">BXY_39170</name>
</gene>
<dbReference type="Gene3D" id="3.40.50.11970">
    <property type="match status" value="1"/>
</dbReference>
<dbReference type="Pfam" id="PF03415">
    <property type="entry name" value="Peptidase_C11"/>
    <property type="match status" value="1"/>
</dbReference>
<dbReference type="GeneID" id="60925965"/>
<dbReference type="PROSITE" id="PS51257">
    <property type="entry name" value="PROKAR_LIPOPROTEIN"/>
    <property type="match status" value="1"/>
</dbReference>
<dbReference type="KEGG" id="bxy:BXY_39170"/>
<name>D6D356_9BACE</name>
<dbReference type="HOGENOM" id="CLU_043496_1_0_10"/>
<sequence>MKPAVIAFFRGYNLLFLSGMCLLFFALTGCSDDDEDELPPTPISYTTLIYMVADNTMDSDVDYSISQLKAGAKRSAGTAVVYVDRMDEAPRLFKITQAGEEVLLKNYEEENSANVETLVRVIEETKELVPSERFGLVLWSHSMGWVPSGYSRTRSVWPDKGEQAFPRTRYIGPDFHPGNVTVDTMIEIDALAAGLPDHVAEYIWFDMCLMGSVEALYALRYKSDYLIASPTEVLAEGSYDASGIPYAKVLPYMFGGVEGLKQACNAYFQHYNGMKYDVLRSATITLVDAAQLDGLYDVVHGALSGHLADAAGMDVSGLQVYHTSDVPQVFFDLKDMVNRLKNTDDALLEAQLGKTVVYTAATASFKYVVIDRNKYCGLSVYVPLKKWKGNTEYQYYFESLEWGEIYD</sequence>
<proteinExistence type="predicted"/>
<reference evidence="2 3" key="2">
    <citation type="submission" date="2010-03" db="EMBL/GenBank/DDBJ databases">
        <authorList>
            <person name="Pajon A."/>
        </authorList>
    </citation>
    <scope>NUCLEOTIDE SEQUENCE [LARGE SCALE GENOMIC DNA]</scope>
    <source>
        <strain evidence="2 3">XB1A</strain>
    </source>
</reference>
<evidence type="ECO:0000256" key="1">
    <source>
        <dbReference type="SAM" id="SignalP"/>
    </source>
</evidence>
<dbReference type="PANTHER" id="PTHR37835:SF1">
    <property type="entry name" value="ALPHA-CLOSTRIPAIN"/>
    <property type="match status" value="1"/>
</dbReference>
<dbReference type="InterPro" id="IPR005077">
    <property type="entry name" value="Peptidase_C11"/>
</dbReference>
<dbReference type="PANTHER" id="PTHR37835">
    <property type="entry name" value="ALPHA-CLOSTRIPAIN"/>
    <property type="match status" value="1"/>
</dbReference>
<keyword evidence="1" id="KW-0732">Signal</keyword>
<evidence type="ECO:0000313" key="2">
    <source>
        <dbReference type="EMBL" id="CBK68858.1"/>
    </source>
</evidence>
<dbReference type="EMBL" id="FP929033">
    <property type="protein sequence ID" value="CBK68858.1"/>
    <property type="molecule type" value="Genomic_DNA"/>
</dbReference>
<protein>
    <submittedName>
        <fullName evidence="2">Clostripain family</fullName>
    </submittedName>
</protein>
<dbReference type="Proteomes" id="UP000008795">
    <property type="component" value="Chromosome"/>
</dbReference>
<dbReference type="AlphaFoldDB" id="D6D356"/>
<feature type="chain" id="PRO_5003082919" evidence="1">
    <location>
        <begin position="27"/>
        <end position="407"/>
    </location>
</feature>
<dbReference type="PATRIC" id="fig|657309.4.peg.2876"/>
<reference evidence="2 3" key="1">
    <citation type="submission" date="2010-03" db="EMBL/GenBank/DDBJ databases">
        <title>The genome sequence of Bacteriodes xylanisolvens XB1A.</title>
        <authorList>
            <consortium name="metaHIT consortium -- http://www.metahit.eu/"/>
            <person name="Pajon A."/>
            <person name="Turner K."/>
            <person name="Parkhill J."/>
            <person name="Bernalier A."/>
        </authorList>
    </citation>
    <scope>NUCLEOTIDE SEQUENCE [LARGE SCALE GENOMIC DNA]</scope>
    <source>
        <strain evidence="2 3">XB1A</strain>
    </source>
</reference>
<organism evidence="2 3">
    <name type="scientific">Bacteroides xylanisolvens XB1A</name>
    <dbReference type="NCBI Taxonomy" id="657309"/>
    <lineage>
        <taxon>Bacteria</taxon>
        <taxon>Pseudomonadati</taxon>
        <taxon>Bacteroidota</taxon>
        <taxon>Bacteroidia</taxon>
        <taxon>Bacteroidales</taxon>
        <taxon>Bacteroidaceae</taxon>
        <taxon>Bacteroides</taxon>
    </lineage>
</organism>
<accession>D6D356</accession>
<dbReference type="RefSeq" id="WP_015532674.1">
    <property type="nucleotide sequence ID" value="NC_021017.1"/>
</dbReference>